<proteinExistence type="predicted"/>
<dbReference type="EMBL" id="AP008230">
    <property type="protein sequence ID" value="BAE83995.1"/>
    <property type="molecule type" value="Genomic_DNA"/>
</dbReference>
<accession>Q24VE7</accession>
<sequence length="97" mass="10873">MAVMAWFMMEQCGNHAIPRKLKLIMSTCKLQAAQSGICAILQRLLFQQIFPNGRKSNSFLTVCAVAPAQAVNFFQRCSDMSQHPDSICDFIHYGCVN</sequence>
<gene>
    <name evidence="1" type="ordered locus">DSY2206</name>
</gene>
<dbReference type="AlphaFoldDB" id="Q24VE7"/>
<dbReference type="KEGG" id="dsy:DSY2206"/>
<name>Q24VE7_DESHY</name>
<evidence type="ECO:0000313" key="1">
    <source>
        <dbReference type="EMBL" id="BAE83995.1"/>
    </source>
</evidence>
<protein>
    <submittedName>
        <fullName evidence="1">Uncharacterized protein</fullName>
    </submittedName>
</protein>
<reference evidence="1 2" key="1">
    <citation type="journal article" date="2006" name="J. Bacteriol.">
        <title>Complete genome sequence of the dehalorespiring bacterium Desulfitobacterium hafniense Y51 and comparison with Dehalococcoides ethenogenes 195.</title>
        <authorList>
            <person name="Nonaka H."/>
            <person name="Keresztes G."/>
            <person name="Shinoda Y."/>
            <person name="Ikenaga Y."/>
            <person name="Abe M."/>
            <person name="Naito K."/>
            <person name="Inatomi K."/>
            <person name="Furukawa K."/>
            <person name="Inui M."/>
            <person name="Yukawa H."/>
        </authorList>
    </citation>
    <scope>NUCLEOTIDE SEQUENCE [LARGE SCALE GENOMIC DNA]</scope>
    <source>
        <strain evidence="1 2">Y51</strain>
    </source>
</reference>
<keyword evidence="2" id="KW-1185">Reference proteome</keyword>
<dbReference type="HOGENOM" id="CLU_2342190_0_0_9"/>
<evidence type="ECO:0000313" key="2">
    <source>
        <dbReference type="Proteomes" id="UP000001946"/>
    </source>
</evidence>
<organism evidence="1 2">
    <name type="scientific">Desulfitobacterium hafniense (strain Y51)</name>
    <dbReference type="NCBI Taxonomy" id="138119"/>
    <lineage>
        <taxon>Bacteria</taxon>
        <taxon>Bacillati</taxon>
        <taxon>Bacillota</taxon>
        <taxon>Clostridia</taxon>
        <taxon>Eubacteriales</taxon>
        <taxon>Desulfitobacteriaceae</taxon>
        <taxon>Desulfitobacterium</taxon>
    </lineage>
</organism>
<dbReference type="Proteomes" id="UP000001946">
    <property type="component" value="Chromosome"/>
</dbReference>